<feature type="repeat" description="RCC1" evidence="13">
    <location>
        <begin position="316"/>
        <end position="369"/>
    </location>
</feature>
<gene>
    <name evidence="19" type="ORF">Nepgr_011538</name>
</gene>
<dbReference type="InterPro" id="IPR000727">
    <property type="entry name" value="T_SNARE_dom"/>
</dbReference>
<feature type="compositionally biased region" description="Basic and acidic residues" evidence="16">
    <location>
        <begin position="673"/>
        <end position="682"/>
    </location>
</feature>
<dbReference type="Gene3D" id="1.20.5.110">
    <property type="match status" value="1"/>
</dbReference>
<dbReference type="SUPFAM" id="SSF48403">
    <property type="entry name" value="Ankyrin repeat"/>
    <property type="match status" value="1"/>
</dbReference>
<dbReference type="InterPro" id="IPR010989">
    <property type="entry name" value="SNARE"/>
</dbReference>
<dbReference type="InterPro" id="IPR002110">
    <property type="entry name" value="Ankyrin_rpt"/>
</dbReference>
<reference evidence="19" key="1">
    <citation type="submission" date="2023-05" db="EMBL/GenBank/DDBJ databases">
        <title>Nepenthes gracilis genome sequencing.</title>
        <authorList>
            <person name="Fukushima K."/>
        </authorList>
    </citation>
    <scope>NUCLEOTIDE SEQUENCE</scope>
    <source>
        <strain evidence="19">SING2019-196</strain>
    </source>
</reference>
<keyword evidence="9 15" id="KW-0175">Coiled coil</keyword>
<dbReference type="Pfam" id="PF12796">
    <property type="entry name" value="Ank_2"/>
    <property type="match status" value="1"/>
</dbReference>
<dbReference type="Pfam" id="PF00804">
    <property type="entry name" value="Syntaxin"/>
    <property type="match status" value="1"/>
</dbReference>
<dbReference type="SMART" id="SM00503">
    <property type="entry name" value="SynN"/>
    <property type="match status" value="1"/>
</dbReference>
<name>A0AAD3SEJ1_NEPGR</name>
<dbReference type="PROSITE" id="PS50012">
    <property type="entry name" value="RCC1_3"/>
    <property type="match status" value="5"/>
</dbReference>
<evidence type="ECO:0000256" key="9">
    <source>
        <dbReference type="ARBA" id="ARBA00023054"/>
    </source>
</evidence>
<dbReference type="Proteomes" id="UP001279734">
    <property type="component" value="Unassembled WGS sequence"/>
</dbReference>
<dbReference type="SMART" id="SM00248">
    <property type="entry name" value="ANK"/>
    <property type="match status" value="2"/>
</dbReference>
<comment type="caution">
    <text evidence="19">The sequence shown here is derived from an EMBL/GenBank/DDBJ whole genome shotgun (WGS) entry which is preliminary data.</text>
</comment>
<dbReference type="SMART" id="SM00397">
    <property type="entry name" value="t_SNARE"/>
    <property type="match status" value="1"/>
</dbReference>
<evidence type="ECO:0000313" key="20">
    <source>
        <dbReference type="Proteomes" id="UP001279734"/>
    </source>
</evidence>
<evidence type="ECO:0000256" key="10">
    <source>
        <dbReference type="ARBA" id="ARBA00023136"/>
    </source>
</evidence>
<organism evidence="19 20">
    <name type="scientific">Nepenthes gracilis</name>
    <name type="common">Slender pitcher plant</name>
    <dbReference type="NCBI Taxonomy" id="150966"/>
    <lineage>
        <taxon>Eukaryota</taxon>
        <taxon>Viridiplantae</taxon>
        <taxon>Streptophyta</taxon>
        <taxon>Embryophyta</taxon>
        <taxon>Tracheophyta</taxon>
        <taxon>Spermatophyta</taxon>
        <taxon>Magnoliopsida</taxon>
        <taxon>eudicotyledons</taxon>
        <taxon>Gunneridae</taxon>
        <taxon>Pentapetalae</taxon>
        <taxon>Caryophyllales</taxon>
        <taxon>Nepenthaceae</taxon>
        <taxon>Nepenthes</taxon>
    </lineage>
</organism>
<keyword evidence="20" id="KW-1185">Reference proteome</keyword>
<feature type="repeat" description="RCC1" evidence="13">
    <location>
        <begin position="370"/>
        <end position="425"/>
    </location>
</feature>
<dbReference type="InterPro" id="IPR006011">
    <property type="entry name" value="Syntaxin_N"/>
</dbReference>
<evidence type="ECO:0000256" key="13">
    <source>
        <dbReference type="PROSITE-ProRule" id="PRU00235"/>
    </source>
</evidence>
<evidence type="ECO:0000256" key="4">
    <source>
        <dbReference type="ARBA" id="ARBA00022692"/>
    </source>
</evidence>
<comment type="subunit">
    <text evidence="11">Part of the t-SNARE complex.</text>
</comment>
<evidence type="ECO:0000256" key="6">
    <source>
        <dbReference type="ARBA" id="ARBA00022927"/>
    </source>
</evidence>
<evidence type="ECO:0000313" key="19">
    <source>
        <dbReference type="EMBL" id="GMH09697.1"/>
    </source>
</evidence>
<keyword evidence="10 17" id="KW-0472">Membrane</keyword>
<dbReference type="CDD" id="cd00179">
    <property type="entry name" value="SynN"/>
    <property type="match status" value="1"/>
</dbReference>
<sequence length="1470" mass="161179">MEGLTSPQGQKQNLQFRAHKSLLGGTQKDLWLVVREGSLTDVELALTYLKKTGGNINSRNAFGLTSLHIATWRNHIPIVRRLLAAGADPDVRDGESGWSSLHRALHFGHLAVASLLLQSGASITLEDTKSRTPVDLLSGPVSQIIGNAKCSVATEVFSWGSGANYQLGTGNTHLQKSPCKLDSLHGSFIKLISAAKFHSVAVSAQGELYTWGFGRGGRLGHPEFDIHSGQAAVITPRQVISGLGSRRVRAIAAAKHHNVVALESGEVYTWGSNREGQLGYTSVDTQPTPRRVSALKAKIVAIAAANKHSAAVSETGEVFTWGSNKEGQLGYGTSNSGSNYTPRLVEYLKGKVFTGVAAAKYHTIVLGADGEVYTWGHRLVTPRRVVVARNLKKSGNTLMKFHRMERLHVVDIAAGMVHSMALTDDGAIFYWVSADPDLRCQQLYSFCGRKVVSISSGKFWSAAVTSTGDVYMWDGKKAQDKPPLVTRLHGVKRATAVSVGETHLLIIGSIYHPAYPSIIVKEPLKSKHEIGDELGELDEGFLFDDIESGGISCSLQKDDVGTKLVPSLKSLCEKVAAQSMVEPRNAVQLLEIADSLGADDLRKHCEEIVVRNLDYIFTVSSHALASASLDILVQLEKLLDMKSLEPWSNRRLPTPTATLPAIINSEEDDSDSEFPRTRDDPSVRTISKKVANKTSHSFLQPMDDGNHVNSKQVRALRKKLQQIEVLEAKQLKGHILDNQQIAKLHTRSALENSLAKLGVPIAETKVVASTSVQNDGKGGKKLEMSRKQRKIKQKASQAEVTFGHGESEMESNIKDSLDDSLDVGFSEVSEQQGVRGSDATLVSVSQESTFCSQRKDYSDLAKGSLSVASKKKSRKGGLSMFLTGGLDEIPKGVISPPPKSDGPAWGGAKISKVSASLREIQDEQRNTKENLVAKSKDKIEELSFEDGSSSKVLLSSFLPSSPIPVVSLPTAQSCDGEKSTPPWSASGTPPLLSRPSLRDIQLQQEKWPQSLSQSPKTKTAGFSVCTGQGSPSDSSGQNRWFKPEVNSPSSIRSIQIEEKAMKDLRRFYSNVKLVLCLAWLYIFRLCLGIGGMTDRGVHFAAPALSHAISSDSSGIESWTWMHRPGFVGILLQNQVDNLYELCLYSNVSSHLLKFLKKFVGSAPATMNDLLSESFEIPRQGSRGDIELGVNVANSGELGLENFFKKVQEIEKQYDKLSKLLKKLQDAHEESKAVTKAAAMKAIKQQMEKDVDEVQKIARFIKSQIEELDRDNFANRQKPGCGKGTAVDRSRTATTVALKKKLKDKMTEFQTLRENIHQEYREVVERRVYTVTGTHADEETIDRLIETGDSEQIFQKAMREQGRGQIMDTLAEIQERHDAVREVERKLLELQQIFLDMAVLVDAQGDMLDNIESQVSSAVDHVQLGNTALQRAKTLQKNSRKWMCISIIILLIIVVVIVVGVLKPWQSSQGA</sequence>
<dbReference type="InterPro" id="IPR006012">
    <property type="entry name" value="Syntaxin/epimorphin_CS"/>
</dbReference>
<dbReference type="PROSITE" id="PS50088">
    <property type="entry name" value="ANK_REPEAT"/>
    <property type="match status" value="2"/>
</dbReference>
<proteinExistence type="inferred from homology"/>
<dbReference type="Pfam" id="PF25390">
    <property type="entry name" value="WD40_RLD"/>
    <property type="match status" value="1"/>
</dbReference>
<evidence type="ECO:0000259" key="18">
    <source>
        <dbReference type="PROSITE" id="PS50192"/>
    </source>
</evidence>
<dbReference type="InterPro" id="IPR058923">
    <property type="entry name" value="RCC1-like_dom"/>
</dbReference>
<feature type="repeat" description="ANK" evidence="12">
    <location>
        <begin position="62"/>
        <end position="94"/>
    </location>
</feature>
<dbReference type="Gene3D" id="2.130.10.30">
    <property type="entry name" value="Regulator of chromosome condensation 1/beta-lactamase-inhibitor protein II"/>
    <property type="match status" value="2"/>
</dbReference>
<keyword evidence="4 17" id="KW-0812">Transmembrane</keyword>
<accession>A0AAD3SEJ1</accession>
<evidence type="ECO:0000256" key="2">
    <source>
        <dbReference type="ARBA" id="ARBA00009063"/>
    </source>
</evidence>
<keyword evidence="8" id="KW-0007">Acetylation</keyword>
<dbReference type="GO" id="GO:0016192">
    <property type="term" value="P:vesicle-mediated transport"/>
    <property type="evidence" value="ECO:0007669"/>
    <property type="project" value="InterPro"/>
</dbReference>
<keyword evidence="5" id="KW-0677">Repeat</keyword>
<evidence type="ECO:0000256" key="16">
    <source>
        <dbReference type="SAM" id="MobiDB-lite"/>
    </source>
</evidence>
<feature type="region of interest" description="Disordered" evidence="16">
    <location>
        <begin position="969"/>
        <end position="990"/>
    </location>
</feature>
<evidence type="ECO:0000256" key="11">
    <source>
        <dbReference type="ARBA" id="ARBA00061857"/>
    </source>
</evidence>
<dbReference type="SUPFAM" id="SSF50985">
    <property type="entry name" value="RCC1/BLIP-II"/>
    <property type="match status" value="1"/>
</dbReference>
<keyword evidence="7 17" id="KW-1133">Transmembrane helix</keyword>
<dbReference type="Gene3D" id="1.25.40.20">
    <property type="entry name" value="Ankyrin repeat-containing domain"/>
    <property type="match status" value="1"/>
</dbReference>
<dbReference type="EMBL" id="BSYO01000009">
    <property type="protein sequence ID" value="GMH09697.1"/>
    <property type="molecule type" value="Genomic_DNA"/>
</dbReference>
<dbReference type="InterPro" id="IPR051625">
    <property type="entry name" value="Signaling_Regulatory_Domain"/>
</dbReference>
<evidence type="ECO:0000256" key="17">
    <source>
        <dbReference type="SAM" id="Phobius"/>
    </source>
</evidence>
<dbReference type="PANTHER" id="PTHR22872:SF2">
    <property type="entry name" value="INHIBITOR OF BRUTON TYROSINE KINASE"/>
    <property type="match status" value="1"/>
</dbReference>
<evidence type="ECO:0000256" key="7">
    <source>
        <dbReference type="ARBA" id="ARBA00022989"/>
    </source>
</evidence>
<dbReference type="PANTHER" id="PTHR22872">
    <property type="entry name" value="BTK-BINDING PROTEIN-RELATED"/>
    <property type="match status" value="1"/>
</dbReference>
<feature type="region of interest" description="Disordered" evidence="16">
    <location>
        <begin position="1004"/>
        <end position="1040"/>
    </location>
</feature>
<dbReference type="GO" id="GO:0016020">
    <property type="term" value="C:membrane"/>
    <property type="evidence" value="ECO:0007669"/>
    <property type="project" value="UniProtKB-SubCell"/>
</dbReference>
<dbReference type="FunFam" id="1.20.58.70:FF:000013">
    <property type="entry name" value="Syntaxin 132"/>
    <property type="match status" value="1"/>
</dbReference>
<feature type="domain" description="T-SNARE coiled-coil homology" evidence="18">
    <location>
        <begin position="1369"/>
        <end position="1431"/>
    </location>
</feature>
<protein>
    <recommendedName>
        <fullName evidence="18">t-SNARE coiled-coil homology domain-containing protein</fullName>
    </recommendedName>
</protein>
<feature type="repeat" description="ANK" evidence="12">
    <location>
        <begin position="96"/>
        <end position="128"/>
    </location>
</feature>
<feature type="transmembrane region" description="Helical" evidence="17">
    <location>
        <begin position="1441"/>
        <end position="1461"/>
    </location>
</feature>
<evidence type="ECO:0000256" key="14">
    <source>
        <dbReference type="RuleBase" id="RU003858"/>
    </source>
</evidence>
<comment type="subcellular location">
    <subcellularLocation>
        <location evidence="1">Membrane</location>
        <topology evidence="1">Single-pass type IV membrane protein</topology>
    </subcellularLocation>
</comment>
<feature type="repeat" description="RCC1" evidence="13">
    <location>
        <begin position="206"/>
        <end position="264"/>
    </location>
</feature>
<dbReference type="InterPro" id="IPR000408">
    <property type="entry name" value="Reg_chr_condens"/>
</dbReference>
<dbReference type="GO" id="GO:0005484">
    <property type="term" value="F:SNAP receptor activity"/>
    <property type="evidence" value="ECO:0007669"/>
    <property type="project" value="InterPro"/>
</dbReference>
<feature type="compositionally biased region" description="Polar residues" evidence="16">
    <location>
        <begin position="1004"/>
        <end position="1017"/>
    </location>
</feature>
<dbReference type="PROSITE" id="PS50192">
    <property type="entry name" value="T_SNARE"/>
    <property type="match status" value="1"/>
</dbReference>
<feature type="region of interest" description="Disordered" evidence="16">
    <location>
        <begin position="663"/>
        <end position="682"/>
    </location>
</feature>
<feature type="compositionally biased region" description="Polar residues" evidence="16">
    <location>
        <begin position="1025"/>
        <end position="1038"/>
    </location>
</feature>
<keyword evidence="12" id="KW-0040">ANK repeat</keyword>
<evidence type="ECO:0000256" key="12">
    <source>
        <dbReference type="PROSITE-ProRule" id="PRU00023"/>
    </source>
</evidence>
<dbReference type="CDD" id="cd15848">
    <property type="entry name" value="SNARE_syntaxin1-like"/>
    <property type="match status" value="1"/>
</dbReference>
<feature type="region of interest" description="Disordered" evidence="16">
    <location>
        <begin position="887"/>
        <end position="908"/>
    </location>
</feature>
<keyword evidence="3" id="KW-0813">Transport</keyword>
<evidence type="ECO:0000256" key="3">
    <source>
        <dbReference type="ARBA" id="ARBA00022448"/>
    </source>
</evidence>
<dbReference type="GO" id="GO:0006886">
    <property type="term" value="P:intracellular protein transport"/>
    <property type="evidence" value="ECO:0007669"/>
    <property type="project" value="InterPro"/>
</dbReference>
<dbReference type="PRINTS" id="PR00633">
    <property type="entry name" value="RCCNDNSATION"/>
</dbReference>
<evidence type="ECO:0000256" key="8">
    <source>
        <dbReference type="ARBA" id="ARBA00022990"/>
    </source>
</evidence>
<comment type="similarity">
    <text evidence="2 14">Belongs to the syntaxin family.</text>
</comment>
<feature type="repeat" description="RCC1" evidence="13">
    <location>
        <begin position="265"/>
        <end position="315"/>
    </location>
</feature>
<dbReference type="Gene3D" id="1.20.58.70">
    <property type="match status" value="1"/>
</dbReference>
<keyword evidence="6" id="KW-0653">Protein transport</keyword>
<dbReference type="FunFam" id="1.20.5.110:FF:000008">
    <property type="entry name" value="Syntaxin 132"/>
    <property type="match status" value="1"/>
</dbReference>
<dbReference type="PROSITE" id="PS00914">
    <property type="entry name" value="SYNTAXIN"/>
    <property type="match status" value="1"/>
</dbReference>
<feature type="coiled-coil region" evidence="15">
    <location>
        <begin position="1199"/>
        <end position="1270"/>
    </location>
</feature>
<evidence type="ECO:0000256" key="1">
    <source>
        <dbReference type="ARBA" id="ARBA00004211"/>
    </source>
</evidence>
<dbReference type="InterPro" id="IPR036770">
    <property type="entry name" value="Ankyrin_rpt-contain_sf"/>
</dbReference>
<dbReference type="Pfam" id="PF05739">
    <property type="entry name" value="SNARE"/>
    <property type="match status" value="1"/>
</dbReference>
<dbReference type="PROSITE" id="PS50297">
    <property type="entry name" value="ANK_REP_REGION"/>
    <property type="match status" value="2"/>
</dbReference>
<feature type="repeat" description="RCC1" evidence="13">
    <location>
        <begin position="154"/>
        <end position="205"/>
    </location>
</feature>
<evidence type="ECO:0000256" key="5">
    <source>
        <dbReference type="ARBA" id="ARBA00022737"/>
    </source>
</evidence>
<dbReference type="InterPro" id="IPR009091">
    <property type="entry name" value="RCC1/BLIP-II"/>
</dbReference>
<evidence type="ECO:0000256" key="15">
    <source>
        <dbReference type="SAM" id="Coils"/>
    </source>
</evidence>
<dbReference type="SUPFAM" id="SSF47661">
    <property type="entry name" value="t-snare proteins"/>
    <property type="match status" value="1"/>
</dbReference>